<feature type="compositionally biased region" description="Basic and acidic residues" evidence="1">
    <location>
        <begin position="282"/>
        <end position="294"/>
    </location>
</feature>
<feature type="region of interest" description="Disordered" evidence="1">
    <location>
        <begin position="256"/>
        <end position="338"/>
    </location>
</feature>
<feature type="transmembrane region" description="Helical" evidence="2">
    <location>
        <begin position="45"/>
        <end position="69"/>
    </location>
</feature>
<organism evidence="3 4">
    <name type="scientific">Blyttiomyces helicus</name>
    <dbReference type="NCBI Taxonomy" id="388810"/>
    <lineage>
        <taxon>Eukaryota</taxon>
        <taxon>Fungi</taxon>
        <taxon>Fungi incertae sedis</taxon>
        <taxon>Chytridiomycota</taxon>
        <taxon>Chytridiomycota incertae sedis</taxon>
        <taxon>Chytridiomycetes</taxon>
        <taxon>Chytridiomycetes incertae sedis</taxon>
        <taxon>Blyttiomyces</taxon>
    </lineage>
</organism>
<protein>
    <submittedName>
        <fullName evidence="3">Uncharacterized protein</fullName>
    </submittedName>
</protein>
<keyword evidence="2" id="KW-0472">Membrane</keyword>
<feature type="compositionally biased region" description="Low complexity" evidence="1">
    <location>
        <begin position="190"/>
        <end position="200"/>
    </location>
</feature>
<proteinExistence type="predicted"/>
<feature type="compositionally biased region" description="Acidic residues" evidence="1">
    <location>
        <begin position="257"/>
        <end position="272"/>
    </location>
</feature>
<dbReference type="AlphaFoldDB" id="A0A4P9VZ03"/>
<feature type="transmembrane region" description="Helical" evidence="2">
    <location>
        <begin position="81"/>
        <end position="97"/>
    </location>
</feature>
<evidence type="ECO:0000313" key="4">
    <source>
        <dbReference type="Proteomes" id="UP000269721"/>
    </source>
</evidence>
<keyword evidence="4" id="KW-1185">Reference proteome</keyword>
<reference evidence="4" key="1">
    <citation type="journal article" date="2018" name="Nat. Microbiol.">
        <title>Leveraging single-cell genomics to expand the fungal tree of life.</title>
        <authorList>
            <person name="Ahrendt S.R."/>
            <person name="Quandt C.A."/>
            <person name="Ciobanu D."/>
            <person name="Clum A."/>
            <person name="Salamov A."/>
            <person name="Andreopoulos B."/>
            <person name="Cheng J.F."/>
            <person name="Woyke T."/>
            <person name="Pelin A."/>
            <person name="Henrissat B."/>
            <person name="Reynolds N.K."/>
            <person name="Benny G.L."/>
            <person name="Smith M.E."/>
            <person name="James T.Y."/>
            <person name="Grigoriev I.V."/>
        </authorList>
    </citation>
    <scope>NUCLEOTIDE SEQUENCE [LARGE SCALE GENOMIC DNA]</scope>
</reference>
<feature type="region of interest" description="Disordered" evidence="1">
    <location>
        <begin position="1"/>
        <end position="29"/>
    </location>
</feature>
<evidence type="ECO:0000313" key="3">
    <source>
        <dbReference type="EMBL" id="RKO83570.1"/>
    </source>
</evidence>
<accession>A0A4P9VZ03</accession>
<dbReference type="Proteomes" id="UP000269721">
    <property type="component" value="Unassembled WGS sequence"/>
</dbReference>
<evidence type="ECO:0000256" key="1">
    <source>
        <dbReference type="SAM" id="MobiDB-lite"/>
    </source>
</evidence>
<gene>
    <name evidence="3" type="ORF">BDK51DRAFT_38148</name>
</gene>
<name>A0A4P9VZ03_9FUNG</name>
<sequence>MRKSSRALPNDRKSSNCPASNPTPILPPFQDDIRHETGGTWWPKVFTLICTCLFFFQLTTFGAIVLLSASRASNGNGKKQSLMVSMLLIATPLFWFACRRFLAPKARYVSNADVATWVKESDGSPDKAKDEQELEDRVYNPALVKPLMKPWVSTRARPLLPGIYSPTYADLADYMSRNNLHPSSAPAQADTSSTTLSPTDPDTERATLHRRNTARVLSYLRRNPLRDPLVESDNTRPPELELVAESAGVALPVIVGSDEEGRDEEERGEEAFELGRVGTSAERLRGGDRAAREHEEEDEVSPRRASPRRARRDSMDSVDLDDARTLRTFGSNEAFRGR</sequence>
<feature type="region of interest" description="Disordered" evidence="1">
    <location>
        <begin position="179"/>
        <end position="215"/>
    </location>
</feature>
<keyword evidence="2" id="KW-1133">Transmembrane helix</keyword>
<dbReference type="EMBL" id="ML001090">
    <property type="protein sequence ID" value="RKO83570.1"/>
    <property type="molecule type" value="Genomic_DNA"/>
</dbReference>
<keyword evidence="2" id="KW-0812">Transmembrane</keyword>
<evidence type="ECO:0000256" key="2">
    <source>
        <dbReference type="SAM" id="Phobius"/>
    </source>
</evidence>